<evidence type="ECO:0000256" key="4">
    <source>
        <dbReference type="ARBA" id="ARBA00022801"/>
    </source>
</evidence>
<dbReference type="GO" id="GO:0005886">
    <property type="term" value="C:plasma membrane"/>
    <property type="evidence" value="ECO:0007669"/>
    <property type="project" value="TreeGrafter"/>
</dbReference>
<evidence type="ECO:0000256" key="8">
    <source>
        <dbReference type="ARBA" id="ARBA00048484"/>
    </source>
</evidence>
<dbReference type="InterPro" id="IPR002018">
    <property type="entry name" value="CarbesteraseB"/>
</dbReference>
<evidence type="ECO:0000256" key="2">
    <source>
        <dbReference type="ARBA" id="ARBA00013276"/>
    </source>
</evidence>
<proteinExistence type="inferred from homology"/>
<comment type="similarity">
    <text evidence="1">Belongs to the type-B carboxylesterase/lipase family.</text>
</comment>
<dbReference type="InterPro" id="IPR019819">
    <property type="entry name" value="Carboxylesterase_B_CS"/>
</dbReference>
<evidence type="ECO:0000313" key="12">
    <source>
        <dbReference type="Proteomes" id="UP001054837"/>
    </source>
</evidence>
<keyword evidence="3" id="KW-0719">Serine esterase</keyword>
<name>A0AAV4WL55_9ARAC</name>
<accession>A0AAV4WL55</accession>
<dbReference type="EC" id="3.1.1.7" evidence="2"/>
<keyword evidence="12" id="KW-1185">Reference proteome</keyword>
<dbReference type="FunFam" id="3.40.50.1820:FF:000029">
    <property type="entry name" value="Acetylcholinesterase"/>
    <property type="match status" value="1"/>
</dbReference>
<keyword evidence="5" id="KW-0531">Neurotransmitter degradation</keyword>
<dbReference type="Pfam" id="PF00135">
    <property type="entry name" value="COesterase"/>
    <property type="match status" value="1"/>
</dbReference>
<dbReference type="EMBL" id="BPLQ01014824">
    <property type="protein sequence ID" value="GIY83412.1"/>
    <property type="molecule type" value="Genomic_DNA"/>
</dbReference>
<dbReference type="SUPFAM" id="SSF53474">
    <property type="entry name" value="alpha/beta-Hydrolases"/>
    <property type="match status" value="1"/>
</dbReference>
<feature type="signal peptide" evidence="9">
    <location>
        <begin position="1"/>
        <end position="26"/>
    </location>
</feature>
<keyword evidence="4" id="KW-0378">Hydrolase</keyword>
<dbReference type="GO" id="GO:0003990">
    <property type="term" value="F:acetylcholinesterase activity"/>
    <property type="evidence" value="ECO:0007669"/>
    <property type="project" value="UniProtKB-EC"/>
</dbReference>
<dbReference type="Gene3D" id="3.40.50.1820">
    <property type="entry name" value="alpha/beta hydrolase"/>
    <property type="match status" value="1"/>
</dbReference>
<evidence type="ECO:0000256" key="6">
    <source>
        <dbReference type="ARBA" id="ARBA00023157"/>
    </source>
</evidence>
<dbReference type="InterPro" id="IPR050654">
    <property type="entry name" value="AChE-related_enzymes"/>
</dbReference>
<evidence type="ECO:0000313" key="11">
    <source>
        <dbReference type="EMBL" id="GIY83412.1"/>
    </source>
</evidence>
<evidence type="ECO:0000256" key="3">
    <source>
        <dbReference type="ARBA" id="ARBA00022487"/>
    </source>
</evidence>
<sequence length="547" mass="60604">MDTSTYIFPLMLVLCIMLCMVEKLHCQNVVNIGSSQIVGHMVYTNGKPVVQFLGIPYAEPPTGPLRFKKPVPRHIFTKIYFAINHPPSCWQASEYPFPSYDSHQRNSEDCLYLNIWKPIDASQNNKKAVIYYIHGGGFRFGSISQSVYNGAPLAAHGDVIVVTVNFRLGAFGFLTSGTEDAPGNMALYDILEGLRWVNENIETFGGDKSRITIGGQGVGSISAGLLSISPLAKGLFQRQIMESGSPAYLDENNKEKNMYLSQKVAERLFCANETYTLQDNPSEVVKCLRTASAAGLTDVSATIDPLSGVLFAPQFGGDLLPVDPRKAVLDKNMTCNQVLIGVTKDEGSFQVAARDPETFGFNGYQNPQVNRSEGAQMILQNFQNYPDPEAVVKQYLPSSLSNSSYNKIREQVYTASGDASIVCPSEYYAEKCAAEGGDVYFYVWEHRPSNSPWAPWMGVTHFSEVEFVFGLPLVHSYYFTPDELELCKSTVNIWSSFAKTGKPDIPWPEYSKANPQVKYLGPGASTDQNAVGFHSDNCNFFRSYYGF</sequence>
<keyword evidence="6" id="KW-1015">Disulfide bond</keyword>
<evidence type="ECO:0000256" key="5">
    <source>
        <dbReference type="ARBA" id="ARBA00022867"/>
    </source>
</evidence>
<dbReference type="AlphaFoldDB" id="A0AAV4WL55"/>
<organism evidence="11 12">
    <name type="scientific">Caerostris darwini</name>
    <dbReference type="NCBI Taxonomy" id="1538125"/>
    <lineage>
        <taxon>Eukaryota</taxon>
        <taxon>Metazoa</taxon>
        <taxon>Ecdysozoa</taxon>
        <taxon>Arthropoda</taxon>
        <taxon>Chelicerata</taxon>
        <taxon>Arachnida</taxon>
        <taxon>Araneae</taxon>
        <taxon>Araneomorphae</taxon>
        <taxon>Entelegynae</taxon>
        <taxon>Araneoidea</taxon>
        <taxon>Araneidae</taxon>
        <taxon>Caerostris</taxon>
    </lineage>
</organism>
<evidence type="ECO:0000256" key="7">
    <source>
        <dbReference type="ARBA" id="ARBA00023180"/>
    </source>
</evidence>
<feature type="domain" description="Carboxylesterase type B" evidence="10">
    <location>
        <begin position="28"/>
        <end position="525"/>
    </location>
</feature>
<keyword evidence="7" id="KW-0325">Glycoprotein</keyword>
<protein>
    <recommendedName>
        <fullName evidence="2">acetylcholinesterase</fullName>
        <ecNumber evidence="2">3.1.1.7</ecNumber>
    </recommendedName>
</protein>
<dbReference type="PRINTS" id="PR00878">
    <property type="entry name" value="CHOLNESTRASE"/>
</dbReference>
<gene>
    <name evidence="11" type="ORF">CDAR_176411</name>
</gene>
<reference evidence="11 12" key="1">
    <citation type="submission" date="2021-06" db="EMBL/GenBank/DDBJ databases">
        <title>Caerostris darwini draft genome.</title>
        <authorList>
            <person name="Kono N."/>
            <person name="Arakawa K."/>
        </authorList>
    </citation>
    <scope>NUCLEOTIDE SEQUENCE [LARGE SCALE GENOMIC DNA]</scope>
</reference>
<dbReference type="InterPro" id="IPR029058">
    <property type="entry name" value="AB_hydrolase_fold"/>
</dbReference>
<comment type="catalytic activity">
    <reaction evidence="8">
        <text>acetylcholine + H2O = choline + acetate + H(+)</text>
        <dbReference type="Rhea" id="RHEA:17561"/>
        <dbReference type="ChEBI" id="CHEBI:15354"/>
        <dbReference type="ChEBI" id="CHEBI:15355"/>
        <dbReference type="ChEBI" id="CHEBI:15377"/>
        <dbReference type="ChEBI" id="CHEBI:15378"/>
        <dbReference type="ChEBI" id="CHEBI:30089"/>
        <dbReference type="EC" id="3.1.1.7"/>
    </reaction>
</comment>
<dbReference type="PANTHER" id="PTHR43918">
    <property type="entry name" value="ACETYLCHOLINESTERASE"/>
    <property type="match status" value="1"/>
</dbReference>
<feature type="chain" id="PRO_5043641036" description="acetylcholinesterase" evidence="9">
    <location>
        <begin position="27"/>
        <end position="547"/>
    </location>
</feature>
<comment type="caution">
    <text evidence="11">The sequence shown here is derived from an EMBL/GenBank/DDBJ whole genome shotgun (WGS) entry which is preliminary data.</text>
</comment>
<dbReference type="PROSITE" id="PS00941">
    <property type="entry name" value="CARBOXYLESTERASE_B_2"/>
    <property type="match status" value="1"/>
</dbReference>
<dbReference type="Proteomes" id="UP001054837">
    <property type="component" value="Unassembled WGS sequence"/>
</dbReference>
<dbReference type="PANTHER" id="PTHR43918:SF4">
    <property type="entry name" value="CARBOXYLIC ESTER HYDROLASE"/>
    <property type="match status" value="1"/>
</dbReference>
<dbReference type="GO" id="GO:0006581">
    <property type="term" value="P:acetylcholine catabolic process"/>
    <property type="evidence" value="ECO:0007669"/>
    <property type="project" value="TreeGrafter"/>
</dbReference>
<evidence type="ECO:0000256" key="9">
    <source>
        <dbReference type="SAM" id="SignalP"/>
    </source>
</evidence>
<evidence type="ECO:0000256" key="1">
    <source>
        <dbReference type="ARBA" id="ARBA00005964"/>
    </source>
</evidence>
<dbReference type="InterPro" id="IPR000997">
    <property type="entry name" value="Cholinesterase"/>
</dbReference>
<keyword evidence="9" id="KW-0732">Signal</keyword>
<dbReference type="GO" id="GO:0019695">
    <property type="term" value="P:choline metabolic process"/>
    <property type="evidence" value="ECO:0007669"/>
    <property type="project" value="TreeGrafter"/>
</dbReference>
<evidence type="ECO:0000259" key="10">
    <source>
        <dbReference type="Pfam" id="PF00135"/>
    </source>
</evidence>
<dbReference type="GO" id="GO:0005615">
    <property type="term" value="C:extracellular space"/>
    <property type="evidence" value="ECO:0007669"/>
    <property type="project" value="TreeGrafter"/>
</dbReference>